<evidence type="ECO:0000256" key="1">
    <source>
        <dbReference type="SAM" id="SignalP"/>
    </source>
</evidence>
<keyword evidence="1" id="KW-0732">Signal</keyword>
<dbReference type="InterPro" id="IPR036728">
    <property type="entry name" value="PBP_GOBP_sf"/>
</dbReference>
<name>A0A346THZ7_9HEMI</name>
<reference evidence="2" key="2">
    <citation type="submission" date="2018-01" db="EMBL/GenBank/DDBJ databases">
        <authorList>
            <person name="Gaut B.S."/>
            <person name="Morton B.R."/>
            <person name="Clegg M.T."/>
            <person name="Duvall M.R."/>
        </authorList>
    </citation>
    <scope>NUCLEOTIDE SEQUENCE</scope>
</reference>
<organism evidence="2">
    <name type="scientific">Cyrtorhinus lividipennis</name>
    <dbReference type="NCBI Taxonomy" id="1032904"/>
    <lineage>
        <taxon>Eukaryota</taxon>
        <taxon>Metazoa</taxon>
        <taxon>Ecdysozoa</taxon>
        <taxon>Arthropoda</taxon>
        <taxon>Hexapoda</taxon>
        <taxon>Insecta</taxon>
        <taxon>Pterygota</taxon>
        <taxon>Neoptera</taxon>
        <taxon>Paraneoptera</taxon>
        <taxon>Hemiptera</taxon>
        <taxon>Heteroptera</taxon>
        <taxon>Panheteroptera</taxon>
        <taxon>Cimicomorpha</taxon>
        <taxon>Miridae</taxon>
        <taxon>Orthotylini</taxon>
        <taxon>Cyrtorhinus</taxon>
    </lineage>
</organism>
<dbReference type="InterPro" id="IPR006170">
    <property type="entry name" value="PBP/GOBP"/>
</dbReference>
<dbReference type="SMART" id="SM00708">
    <property type="entry name" value="PhBP"/>
    <property type="match status" value="1"/>
</dbReference>
<proteinExistence type="evidence at transcript level"/>
<dbReference type="SUPFAM" id="SSF47565">
    <property type="entry name" value="Insect pheromone/odorant-binding proteins"/>
    <property type="match status" value="1"/>
</dbReference>
<accession>A0A346THZ7</accession>
<sequence>MALTSQIVVIALFGFAYVAAYQDVLKATLVDCKNGTAVTDEEVEEFAKPLIPKNEEERCLMACVFRAYNVIVDGKFDVKLAYAVSKNILHQEPEKLKHVKETLDYCGHEIPTSMDNDCDLAGKMMECRAKYNKDHGYDD</sequence>
<dbReference type="AlphaFoldDB" id="A0A346THZ7"/>
<dbReference type="Gene3D" id="1.10.238.20">
    <property type="entry name" value="Pheromone/general odorant binding protein domain"/>
    <property type="match status" value="1"/>
</dbReference>
<feature type="signal peptide" evidence="1">
    <location>
        <begin position="1"/>
        <end position="20"/>
    </location>
</feature>
<reference evidence="2" key="1">
    <citation type="journal article" date="2018" name="Sci. Rep.">
        <title>Identification and expression analysis of putative chemoreception genes from Cyrtorhinus lividipennis (Hemiptera: Miridae) antennal transcriptome.</title>
        <authorList>
            <person name="Wang G.Y."/>
            <person name="Zhu J.L."/>
            <person name="Zhou W.W."/>
            <person name="Liu S."/>
            <person name="Khairul Q.M."/>
            <person name="Ansari N.A."/>
            <person name="Zhu Z.R."/>
        </authorList>
    </citation>
    <scope>NUCLEOTIDE SEQUENCE</scope>
</reference>
<dbReference type="CDD" id="cd23992">
    <property type="entry name" value="PBP_GOBP"/>
    <property type="match status" value="1"/>
</dbReference>
<dbReference type="Pfam" id="PF01395">
    <property type="entry name" value="PBP_GOBP"/>
    <property type="match status" value="1"/>
</dbReference>
<dbReference type="GO" id="GO:0005549">
    <property type="term" value="F:odorant binding"/>
    <property type="evidence" value="ECO:0007669"/>
    <property type="project" value="InterPro"/>
</dbReference>
<evidence type="ECO:0000313" key="2">
    <source>
        <dbReference type="EMBL" id="AXU25080.1"/>
    </source>
</evidence>
<dbReference type="EMBL" id="MG751812">
    <property type="protein sequence ID" value="AXU25080.1"/>
    <property type="molecule type" value="mRNA"/>
</dbReference>
<feature type="chain" id="PRO_5016633745" evidence="1">
    <location>
        <begin position="21"/>
        <end position="139"/>
    </location>
</feature>
<protein>
    <submittedName>
        <fullName evidence="2">Odorant-binding protein 15</fullName>
    </submittedName>
</protein>